<evidence type="ECO:0000256" key="1">
    <source>
        <dbReference type="ARBA" id="ARBA00022679"/>
    </source>
</evidence>
<dbReference type="SUPFAM" id="SSF52540">
    <property type="entry name" value="P-loop containing nucleoside triphosphate hydrolases"/>
    <property type="match status" value="1"/>
</dbReference>
<evidence type="ECO:0000313" key="4">
    <source>
        <dbReference type="Proteomes" id="UP000189733"/>
    </source>
</evidence>
<gene>
    <name evidence="3" type="ORF">SAMN02745702_00590</name>
</gene>
<feature type="domain" description="APS kinase" evidence="2">
    <location>
        <begin position="10"/>
        <end position="152"/>
    </location>
</feature>
<dbReference type="InterPro" id="IPR050512">
    <property type="entry name" value="Sulf_AdTrans/APS_kinase"/>
</dbReference>
<protein>
    <submittedName>
        <fullName evidence="3">Adenylylsulfate kinase</fullName>
    </submittedName>
</protein>
<sequence>MSETASAQRQGWAIWVVGLPGSGKTNLARGLAAKLSIQGDCVVWLQMDARRKAYFPEPTYSDEEREEAYRLFADEAAALTREGKNVVMDGSAFRADMRDYARSMIPDFAEVHVQCSLEEAMKREHRREKGLVMADLYRKALERKETGKEFPGLGKVIGVDVVFEESPQAEYTINNEFISKDETLRRTLRFVREWLQGVEAHHFCDEDES</sequence>
<reference evidence="3 4" key="1">
    <citation type="submission" date="2017-02" db="EMBL/GenBank/DDBJ databases">
        <authorList>
            <person name="Peterson S.W."/>
        </authorList>
    </citation>
    <scope>NUCLEOTIDE SEQUENCE [LARGE SCALE GENOMIC DNA]</scope>
    <source>
        <strain evidence="3 4">DSM 18034</strain>
    </source>
</reference>
<dbReference type="PANTHER" id="PTHR42700:SF1">
    <property type="entry name" value="SULFATE ADENYLYLTRANSFERASE"/>
    <property type="match status" value="1"/>
</dbReference>
<proteinExistence type="predicted"/>
<dbReference type="STRING" id="1121442.SAMN02745702_00590"/>
<dbReference type="Pfam" id="PF01583">
    <property type="entry name" value="APS_kinase"/>
    <property type="match status" value="1"/>
</dbReference>
<dbReference type="GO" id="GO:0010134">
    <property type="term" value="P:sulfate assimilation via adenylyl sulfate reduction"/>
    <property type="evidence" value="ECO:0007669"/>
    <property type="project" value="TreeGrafter"/>
</dbReference>
<dbReference type="PANTHER" id="PTHR42700">
    <property type="entry name" value="SULFATE ADENYLYLTRANSFERASE"/>
    <property type="match status" value="1"/>
</dbReference>
<dbReference type="GO" id="GO:0004781">
    <property type="term" value="F:sulfate adenylyltransferase (ATP) activity"/>
    <property type="evidence" value="ECO:0007669"/>
    <property type="project" value="TreeGrafter"/>
</dbReference>
<evidence type="ECO:0000313" key="3">
    <source>
        <dbReference type="EMBL" id="SKA66428.1"/>
    </source>
</evidence>
<dbReference type="RefSeq" id="WP_078683917.1">
    <property type="nucleotide sequence ID" value="NZ_FUYA01000002.1"/>
</dbReference>
<name>A0A1T4VNJ3_9BACT</name>
<dbReference type="Gene3D" id="3.40.50.300">
    <property type="entry name" value="P-loop containing nucleotide triphosphate hydrolases"/>
    <property type="match status" value="1"/>
</dbReference>
<accession>A0A1T4VNJ3</accession>
<dbReference type="OrthoDB" id="9804504at2"/>
<dbReference type="GO" id="GO:0019379">
    <property type="term" value="P:sulfate assimilation, phosphoadenylyl sulfate reduction by phosphoadenylyl-sulfate reductase (thioredoxin)"/>
    <property type="evidence" value="ECO:0007669"/>
    <property type="project" value="TreeGrafter"/>
</dbReference>
<keyword evidence="1" id="KW-0808">Transferase</keyword>
<keyword evidence="3" id="KW-0418">Kinase</keyword>
<dbReference type="InterPro" id="IPR027417">
    <property type="entry name" value="P-loop_NTPase"/>
</dbReference>
<keyword evidence="4" id="KW-1185">Reference proteome</keyword>
<dbReference type="InterPro" id="IPR059117">
    <property type="entry name" value="APS_kinase_dom"/>
</dbReference>
<dbReference type="GO" id="GO:0016301">
    <property type="term" value="F:kinase activity"/>
    <property type="evidence" value="ECO:0007669"/>
    <property type="project" value="UniProtKB-KW"/>
</dbReference>
<evidence type="ECO:0000259" key="2">
    <source>
        <dbReference type="Pfam" id="PF01583"/>
    </source>
</evidence>
<dbReference type="GO" id="GO:0005737">
    <property type="term" value="C:cytoplasm"/>
    <property type="evidence" value="ECO:0007669"/>
    <property type="project" value="TreeGrafter"/>
</dbReference>
<dbReference type="Proteomes" id="UP000189733">
    <property type="component" value="Unassembled WGS sequence"/>
</dbReference>
<dbReference type="AlphaFoldDB" id="A0A1T4VNJ3"/>
<organism evidence="3 4">
    <name type="scientific">Desulfobaculum bizertense DSM 18034</name>
    <dbReference type="NCBI Taxonomy" id="1121442"/>
    <lineage>
        <taxon>Bacteria</taxon>
        <taxon>Pseudomonadati</taxon>
        <taxon>Thermodesulfobacteriota</taxon>
        <taxon>Desulfovibrionia</taxon>
        <taxon>Desulfovibrionales</taxon>
        <taxon>Desulfovibrionaceae</taxon>
        <taxon>Desulfobaculum</taxon>
    </lineage>
</organism>
<dbReference type="EMBL" id="FUYA01000002">
    <property type="protein sequence ID" value="SKA66428.1"/>
    <property type="molecule type" value="Genomic_DNA"/>
</dbReference>